<feature type="domain" description="DSBA-like thioredoxin" evidence="1">
    <location>
        <begin position="5"/>
        <end position="204"/>
    </location>
</feature>
<organism evidence="2 3">
    <name type="scientific">Rhizodiscina lignyota</name>
    <dbReference type="NCBI Taxonomy" id="1504668"/>
    <lineage>
        <taxon>Eukaryota</taxon>
        <taxon>Fungi</taxon>
        <taxon>Dikarya</taxon>
        <taxon>Ascomycota</taxon>
        <taxon>Pezizomycotina</taxon>
        <taxon>Dothideomycetes</taxon>
        <taxon>Pleosporomycetidae</taxon>
        <taxon>Aulographales</taxon>
        <taxon>Rhizodiscinaceae</taxon>
        <taxon>Rhizodiscina</taxon>
    </lineage>
</organism>
<evidence type="ECO:0000259" key="1">
    <source>
        <dbReference type="Pfam" id="PF01323"/>
    </source>
</evidence>
<proteinExistence type="predicted"/>
<accession>A0A9P4MCL8</accession>
<dbReference type="CDD" id="cd03024">
    <property type="entry name" value="DsbA_FrnE"/>
    <property type="match status" value="1"/>
</dbReference>
<dbReference type="Proteomes" id="UP000799772">
    <property type="component" value="Unassembled WGS sequence"/>
</dbReference>
<dbReference type="EMBL" id="ML978122">
    <property type="protein sequence ID" value="KAF2102582.1"/>
    <property type="molecule type" value="Genomic_DNA"/>
</dbReference>
<dbReference type="OrthoDB" id="1930760at2759"/>
<dbReference type="SUPFAM" id="SSF52833">
    <property type="entry name" value="Thioredoxin-like"/>
    <property type="match status" value="1"/>
</dbReference>
<dbReference type="GO" id="GO:0016491">
    <property type="term" value="F:oxidoreductase activity"/>
    <property type="evidence" value="ECO:0007669"/>
    <property type="project" value="InterPro"/>
</dbReference>
<dbReference type="Pfam" id="PF01323">
    <property type="entry name" value="DSBA"/>
    <property type="match status" value="1"/>
</dbReference>
<name>A0A9P4MCL8_9PEZI</name>
<reference evidence="2" key="1">
    <citation type="journal article" date="2020" name="Stud. Mycol.">
        <title>101 Dothideomycetes genomes: a test case for predicting lifestyles and emergence of pathogens.</title>
        <authorList>
            <person name="Haridas S."/>
            <person name="Albert R."/>
            <person name="Binder M."/>
            <person name="Bloem J."/>
            <person name="Labutti K."/>
            <person name="Salamov A."/>
            <person name="Andreopoulos B."/>
            <person name="Baker S."/>
            <person name="Barry K."/>
            <person name="Bills G."/>
            <person name="Bluhm B."/>
            <person name="Cannon C."/>
            <person name="Castanera R."/>
            <person name="Culley D."/>
            <person name="Daum C."/>
            <person name="Ezra D."/>
            <person name="Gonzalez J."/>
            <person name="Henrissat B."/>
            <person name="Kuo A."/>
            <person name="Liang C."/>
            <person name="Lipzen A."/>
            <person name="Lutzoni F."/>
            <person name="Magnuson J."/>
            <person name="Mondo S."/>
            <person name="Nolan M."/>
            <person name="Ohm R."/>
            <person name="Pangilinan J."/>
            <person name="Park H.-J."/>
            <person name="Ramirez L."/>
            <person name="Alfaro M."/>
            <person name="Sun H."/>
            <person name="Tritt A."/>
            <person name="Yoshinaga Y."/>
            <person name="Zwiers L.-H."/>
            <person name="Turgeon B."/>
            <person name="Goodwin S."/>
            <person name="Spatafora J."/>
            <person name="Crous P."/>
            <person name="Grigoriev I."/>
        </authorList>
    </citation>
    <scope>NUCLEOTIDE SEQUENCE</scope>
    <source>
        <strain evidence="2">CBS 133067</strain>
    </source>
</reference>
<dbReference type="AlphaFoldDB" id="A0A9P4MCL8"/>
<dbReference type="InterPro" id="IPR001853">
    <property type="entry name" value="DSBA-like_thioredoxin_dom"/>
</dbReference>
<sequence length="224" mass="25145">MHFVIEVVSDTVCPWCYIGSRQLTRAISEYKRLHPERNDTFSVSWKPFYLNPNAQQGVSADKRASYVKRHGEAGAEAIFDRIAKAGQAPGVGINFKFGGRTGSSRDSHCLIHHAGLKSSDVQTRLVNALFRAYFEEEKDISQQETLLEAAQRAGVDEIDARMWLTDQAEGTKVDLQAAYAREKAINGVPHFTLNGRFEITGAQESLAFVRLFERLVKLEERAKV</sequence>
<dbReference type="InterPro" id="IPR036249">
    <property type="entry name" value="Thioredoxin-like_sf"/>
</dbReference>
<dbReference type="PANTHER" id="PTHR13887:SF41">
    <property type="entry name" value="THIOREDOXIN SUPERFAMILY PROTEIN"/>
    <property type="match status" value="1"/>
</dbReference>
<dbReference type="Gene3D" id="3.40.30.10">
    <property type="entry name" value="Glutaredoxin"/>
    <property type="match status" value="1"/>
</dbReference>
<protein>
    <submittedName>
        <fullName evidence="2">DSBA oxidoreductase</fullName>
    </submittedName>
</protein>
<dbReference type="PANTHER" id="PTHR13887">
    <property type="entry name" value="GLUTATHIONE S-TRANSFERASE KAPPA"/>
    <property type="match status" value="1"/>
</dbReference>
<keyword evidence="3" id="KW-1185">Reference proteome</keyword>
<gene>
    <name evidence="2" type="ORF">NA57DRAFT_63473</name>
</gene>
<evidence type="ECO:0000313" key="3">
    <source>
        <dbReference type="Proteomes" id="UP000799772"/>
    </source>
</evidence>
<comment type="caution">
    <text evidence="2">The sequence shown here is derived from an EMBL/GenBank/DDBJ whole genome shotgun (WGS) entry which is preliminary data.</text>
</comment>
<evidence type="ECO:0000313" key="2">
    <source>
        <dbReference type="EMBL" id="KAF2102582.1"/>
    </source>
</evidence>